<dbReference type="PROSITE" id="PS50146">
    <property type="entry name" value="DAGK"/>
    <property type="match status" value="1"/>
</dbReference>
<name>A0ABT7ERK8_9GAMM</name>
<accession>A0ABT7ERK8</accession>
<sequence length="289" mass="31483">MYNPQSGKKMLAHKAWLEKNAIERQIKLQWYATCGCFERDLAQLMCLIKQQHQVTVLGGDGTLNLAINAMLCVKESVLVDAKKSVALLPCGTGNDFARQFGYSMEQWRAAVFADTTCRVDVGQVDRRYFINMAGVGFSAEVVSAMAGKKRFGALSYTFTGIAKLFFYKGITVSVDGVEQRVLMSLFANGRHFAAGLTPAPSAEVGDGQLQMVTIPNVAWHKRLLSFALMLFGLHTKLSWVKVQSGSSFKITSSNICVEADGDLIATTPALVKCNAASLRLKVPSLNGPV</sequence>
<dbReference type="Pfam" id="PF00781">
    <property type="entry name" value="DAGK_cat"/>
    <property type="match status" value="1"/>
</dbReference>
<dbReference type="EMBL" id="JASJUT010000012">
    <property type="protein sequence ID" value="MDK2597701.1"/>
    <property type="molecule type" value="Genomic_DNA"/>
</dbReference>
<comment type="caution">
    <text evidence="6">The sequence shown here is derived from an EMBL/GenBank/DDBJ whole genome shotgun (WGS) entry which is preliminary data.</text>
</comment>
<gene>
    <name evidence="6" type="ORF">QNM18_21805</name>
</gene>
<feature type="domain" description="DAGKc" evidence="5">
    <location>
        <begin position="1"/>
        <end position="128"/>
    </location>
</feature>
<dbReference type="Pfam" id="PF19279">
    <property type="entry name" value="YegS_C"/>
    <property type="match status" value="1"/>
</dbReference>
<evidence type="ECO:0000313" key="6">
    <source>
        <dbReference type="EMBL" id="MDK2597701.1"/>
    </source>
</evidence>
<evidence type="ECO:0000256" key="2">
    <source>
        <dbReference type="ARBA" id="ARBA00022741"/>
    </source>
</evidence>
<dbReference type="SUPFAM" id="SSF111331">
    <property type="entry name" value="NAD kinase/diacylglycerol kinase-like"/>
    <property type="match status" value="1"/>
</dbReference>
<dbReference type="Gene3D" id="2.60.200.40">
    <property type="match status" value="1"/>
</dbReference>
<evidence type="ECO:0000259" key="5">
    <source>
        <dbReference type="PROSITE" id="PS50146"/>
    </source>
</evidence>
<dbReference type="InterPro" id="IPR045540">
    <property type="entry name" value="YegS/DAGK_C"/>
</dbReference>
<dbReference type="InterPro" id="IPR016064">
    <property type="entry name" value="NAD/diacylglycerol_kinase_sf"/>
</dbReference>
<keyword evidence="4" id="KW-0067">ATP-binding</keyword>
<dbReference type="InterPro" id="IPR001206">
    <property type="entry name" value="Diacylglycerol_kinase_cat_dom"/>
</dbReference>
<dbReference type="Gene3D" id="3.40.50.10330">
    <property type="entry name" value="Probable inorganic polyphosphate/atp-NAD kinase, domain 1"/>
    <property type="match status" value="1"/>
</dbReference>
<dbReference type="GO" id="GO:0016301">
    <property type="term" value="F:kinase activity"/>
    <property type="evidence" value="ECO:0007669"/>
    <property type="project" value="UniProtKB-KW"/>
</dbReference>
<evidence type="ECO:0000313" key="7">
    <source>
        <dbReference type="Proteomes" id="UP001231915"/>
    </source>
</evidence>
<dbReference type="InterPro" id="IPR050187">
    <property type="entry name" value="Lipid_Phosphate_FormReg"/>
</dbReference>
<organism evidence="6 7">
    <name type="scientific">Pseudoalteromonas obscura</name>
    <dbReference type="NCBI Taxonomy" id="3048491"/>
    <lineage>
        <taxon>Bacteria</taxon>
        <taxon>Pseudomonadati</taxon>
        <taxon>Pseudomonadota</taxon>
        <taxon>Gammaproteobacteria</taxon>
        <taxon>Alteromonadales</taxon>
        <taxon>Pseudoalteromonadaceae</taxon>
        <taxon>Pseudoalteromonas</taxon>
    </lineage>
</organism>
<dbReference type="Proteomes" id="UP001231915">
    <property type="component" value="Unassembled WGS sequence"/>
</dbReference>
<evidence type="ECO:0000256" key="1">
    <source>
        <dbReference type="ARBA" id="ARBA00022679"/>
    </source>
</evidence>
<dbReference type="InterPro" id="IPR017438">
    <property type="entry name" value="ATP-NAD_kinase_N"/>
</dbReference>
<protein>
    <submittedName>
        <fullName evidence="6">Diacylglycerol kinase family protein</fullName>
    </submittedName>
</protein>
<dbReference type="RefSeq" id="WP_284138503.1">
    <property type="nucleotide sequence ID" value="NZ_JASJUT010000012.1"/>
</dbReference>
<keyword evidence="1" id="KW-0808">Transferase</keyword>
<keyword evidence="7" id="KW-1185">Reference proteome</keyword>
<reference evidence="6 7" key="1">
    <citation type="submission" date="2023-05" db="EMBL/GenBank/DDBJ databases">
        <title>Pseudoalteromonas ardens sp. nov., Pseudoalteromonas obscura sp. nov., and Pseudoalteromonas umbrosa sp. nov., isolated from the coral Montipora capitata.</title>
        <authorList>
            <person name="Thomas E.M."/>
            <person name="Smith E.M."/>
            <person name="Papke E."/>
            <person name="Shlafstein M.D."/>
            <person name="Oline D.K."/>
            <person name="Videau P."/>
            <person name="Saw J.H."/>
            <person name="Strangman W.K."/>
            <person name="Ushijima B."/>
        </authorList>
    </citation>
    <scope>NUCLEOTIDE SEQUENCE [LARGE SCALE GENOMIC DNA]</scope>
    <source>
        <strain evidence="6 7">P94</strain>
    </source>
</reference>
<proteinExistence type="predicted"/>
<dbReference type="PANTHER" id="PTHR12358">
    <property type="entry name" value="SPHINGOSINE KINASE"/>
    <property type="match status" value="1"/>
</dbReference>
<dbReference type="PANTHER" id="PTHR12358:SF54">
    <property type="entry name" value="SPHINGOSINE KINASE RELATED PROTEIN"/>
    <property type="match status" value="1"/>
</dbReference>
<keyword evidence="3 6" id="KW-0418">Kinase</keyword>
<evidence type="ECO:0000256" key="3">
    <source>
        <dbReference type="ARBA" id="ARBA00022777"/>
    </source>
</evidence>
<evidence type="ECO:0000256" key="4">
    <source>
        <dbReference type="ARBA" id="ARBA00022840"/>
    </source>
</evidence>
<keyword evidence="2" id="KW-0547">Nucleotide-binding</keyword>